<evidence type="ECO:0000259" key="12">
    <source>
        <dbReference type="Pfam" id="PF16916"/>
    </source>
</evidence>
<reference evidence="13 15" key="1">
    <citation type="submission" date="2018-06" db="EMBL/GenBank/DDBJ databases">
        <title>Complete Genome Sequence of the Microcystin-Degrading Bacterium Sphingosinicella microcystinivorans Strain B-9.</title>
        <authorList>
            <person name="Jin H."/>
            <person name="Nishizawa T."/>
            <person name="Guo Y."/>
            <person name="Nishizawa A."/>
            <person name="Park H."/>
            <person name="Kato H."/>
            <person name="Tsuji K."/>
            <person name="Harada K."/>
        </authorList>
    </citation>
    <scope>NUCLEOTIDE SEQUENCE [LARGE SCALE GENOMIC DNA]</scope>
    <source>
        <strain evidence="13 15">B9</strain>
    </source>
</reference>
<dbReference type="InterPro" id="IPR036837">
    <property type="entry name" value="Cation_efflux_CTD_sf"/>
</dbReference>
<feature type="domain" description="Cation efflux protein transmembrane" evidence="11">
    <location>
        <begin position="42"/>
        <end position="231"/>
    </location>
</feature>
<gene>
    <name evidence="13" type="primary">zitB</name>
    <name evidence="14" type="ORF">DFR51_3467</name>
    <name evidence="13" type="ORF">SmB9_08200</name>
</gene>
<organism evidence="13 15">
    <name type="scientific">Sphingosinicella microcystinivorans</name>
    <dbReference type="NCBI Taxonomy" id="335406"/>
    <lineage>
        <taxon>Bacteria</taxon>
        <taxon>Pseudomonadati</taxon>
        <taxon>Pseudomonadota</taxon>
        <taxon>Alphaproteobacteria</taxon>
        <taxon>Sphingomonadales</taxon>
        <taxon>Sphingosinicellaceae</taxon>
        <taxon>Sphingosinicella</taxon>
    </lineage>
</organism>
<dbReference type="KEGG" id="smic:SmB9_08200"/>
<evidence type="ECO:0000256" key="5">
    <source>
        <dbReference type="ARBA" id="ARBA00022906"/>
    </source>
</evidence>
<feature type="transmembrane region" description="Helical" evidence="10">
    <location>
        <begin position="138"/>
        <end position="162"/>
    </location>
</feature>
<feature type="compositionally biased region" description="Basic and acidic residues" evidence="9">
    <location>
        <begin position="1"/>
        <end position="20"/>
    </location>
</feature>
<dbReference type="Proteomes" id="UP000275727">
    <property type="component" value="Chromosome"/>
</dbReference>
<dbReference type="InterPro" id="IPR027470">
    <property type="entry name" value="Cation_efflux_CTD"/>
</dbReference>
<evidence type="ECO:0000256" key="8">
    <source>
        <dbReference type="ARBA" id="ARBA00023136"/>
    </source>
</evidence>
<name>A0AAD1FZS9_SPHMI</name>
<dbReference type="GO" id="GO:0005385">
    <property type="term" value="F:zinc ion transmembrane transporter activity"/>
    <property type="evidence" value="ECO:0007669"/>
    <property type="project" value="TreeGrafter"/>
</dbReference>
<dbReference type="GO" id="GO:0005886">
    <property type="term" value="C:plasma membrane"/>
    <property type="evidence" value="ECO:0007669"/>
    <property type="project" value="TreeGrafter"/>
</dbReference>
<evidence type="ECO:0000313" key="13">
    <source>
        <dbReference type="EMBL" id="BBE33162.1"/>
    </source>
</evidence>
<evidence type="ECO:0000256" key="4">
    <source>
        <dbReference type="ARBA" id="ARBA00022692"/>
    </source>
</evidence>
<evidence type="ECO:0000256" key="7">
    <source>
        <dbReference type="ARBA" id="ARBA00023065"/>
    </source>
</evidence>
<feature type="domain" description="Cation efflux protein cytoplasmic" evidence="12">
    <location>
        <begin position="244"/>
        <end position="309"/>
    </location>
</feature>
<evidence type="ECO:0000313" key="15">
    <source>
        <dbReference type="Proteomes" id="UP000275727"/>
    </source>
</evidence>
<reference evidence="14 16" key="2">
    <citation type="submission" date="2018-10" db="EMBL/GenBank/DDBJ databases">
        <title>Genomic Encyclopedia of Type Strains, Phase IV (KMG-IV): sequencing the most valuable type-strain genomes for metagenomic binning, comparative biology and taxonomic classification.</title>
        <authorList>
            <person name="Goeker M."/>
        </authorList>
    </citation>
    <scope>NUCLEOTIDE SEQUENCE [LARGE SCALE GENOMIC DNA]</scope>
    <source>
        <strain evidence="14 16">DSM 19791</strain>
    </source>
</reference>
<dbReference type="InterPro" id="IPR058533">
    <property type="entry name" value="Cation_efflux_TM"/>
</dbReference>
<dbReference type="SUPFAM" id="SSF161111">
    <property type="entry name" value="Cation efflux protein transmembrane domain-like"/>
    <property type="match status" value="1"/>
</dbReference>
<sequence length="318" mass="33926">MSRDHDHPHTDHDHGHDHGHGHGHSHSHAPTVSVGNEHRVGLAALLTGGFMIAEVVGGIVSGSLALLADAGHMLTDFAALALAWFAFRLARRPADWRRTFGFDRFSVLVAFVNGLTLFVIAAFIVWEAVERLQNPPAIAAPTMLGIAVAGLVVNILAFWLLFGADRGNLNVRGALAHVAGDLLGSVGTITAAIVILYTGWTAADPLLSVFVALIILRSAWAVTRDAAHILLEGAPAGLEADTVVADLSANVDGVESIHHVHVWSISQERPMATLHARIRADASSALVKRAIRERLQSRFGVDHATVEIEDGDHAPTCR</sequence>
<evidence type="ECO:0000256" key="6">
    <source>
        <dbReference type="ARBA" id="ARBA00022989"/>
    </source>
</evidence>
<evidence type="ECO:0000259" key="11">
    <source>
        <dbReference type="Pfam" id="PF01545"/>
    </source>
</evidence>
<dbReference type="EMBL" id="RBWX01000011">
    <property type="protein sequence ID" value="RKS85547.1"/>
    <property type="molecule type" value="Genomic_DNA"/>
</dbReference>
<dbReference type="InterPro" id="IPR050681">
    <property type="entry name" value="CDF/SLC30A"/>
</dbReference>
<dbReference type="SUPFAM" id="SSF160240">
    <property type="entry name" value="Cation efflux protein cytoplasmic domain-like"/>
    <property type="match status" value="1"/>
</dbReference>
<keyword evidence="7" id="KW-0406">Ion transport</keyword>
<feature type="transmembrane region" description="Helical" evidence="10">
    <location>
        <begin position="206"/>
        <end position="223"/>
    </location>
</feature>
<evidence type="ECO:0000256" key="1">
    <source>
        <dbReference type="ARBA" id="ARBA00004141"/>
    </source>
</evidence>
<dbReference type="PANTHER" id="PTHR11562:SF17">
    <property type="entry name" value="RE54080P-RELATED"/>
    <property type="match status" value="1"/>
</dbReference>
<dbReference type="Gene3D" id="1.20.1510.10">
    <property type="entry name" value="Cation efflux protein transmembrane domain"/>
    <property type="match status" value="1"/>
</dbReference>
<comment type="similarity">
    <text evidence="2">Belongs to the cation diffusion facilitator (CDF) transporter (TC 2.A.4) family. SLC30A subfamily.</text>
</comment>
<keyword evidence="3" id="KW-0813">Transport</keyword>
<keyword evidence="8 10" id="KW-0472">Membrane</keyword>
<dbReference type="InterPro" id="IPR027469">
    <property type="entry name" value="Cation_efflux_TMD_sf"/>
</dbReference>
<evidence type="ECO:0000313" key="14">
    <source>
        <dbReference type="EMBL" id="RKS85547.1"/>
    </source>
</evidence>
<dbReference type="RefSeq" id="WP_121053377.1">
    <property type="nucleotide sequence ID" value="NZ_AP018711.1"/>
</dbReference>
<feature type="region of interest" description="Disordered" evidence="9">
    <location>
        <begin position="1"/>
        <end position="31"/>
    </location>
</feature>
<evidence type="ECO:0000256" key="10">
    <source>
        <dbReference type="SAM" id="Phobius"/>
    </source>
</evidence>
<dbReference type="Proteomes" id="UP000276029">
    <property type="component" value="Unassembled WGS sequence"/>
</dbReference>
<dbReference type="AlphaFoldDB" id="A0AAD1FZS9"/>
<feature type="transmembrane region" description="Helical" evidence="10">
    <location>
        <begin position="174"/>
        <end position="200"/>
    </location>
</feature>
<keyword evidence="16" id="KW-1185">Reference proteome</keyword>
<dbReference type="Pfam" id="PF01545">
    <property type="entry name" value="Cation_efflux"/>
    <property type="match status" value="1"/>
</dbReference>
<evidence type="ECO:0000313" key="16">
    <source>
        <dbReference type="Proteomes" id="UP000276029"/>
    </source>
</evidence>
<feature type="transmembrane region" description="Helical" evidence="10">
    <location>
        <begin position="73"/>
        <end position="90"/>
    </location>
</feature>
<feature type="transmembrane region" description="Helical" evidence="10">
    <location>
        <begin position="42"/>
        <end position="67"/>
    </location>
</feature>
<dbReference type="InterPro" id="IPR002524">
    <property type="entry name" value="Cation_efflux"/>
</dbReference>
<protein>
    <submittedName>
        <fullName evidence="13">Cation efflux protein</fullName>
    </submittedName>
    <submittedName>
        <fullName evidence="14">Cobalt-zinc-cadmium efflux system protein</fullName>
    </submittedName>
</protein>
<keyword evidence="6 10" id="KW-1133">Transmembrane helix</keyword>
<feature type="transmembrane region" description="Helical" evidence="10">
    <location>
        <begin position="102"/>
        <end position="126"/>
    </location>
</feature>
<proteinExistence type="inferred from homology"/>
<keyword evidence="5" id="KW-0864">Zinc transport</keyword>
<keyword evidence="4 10" id="KW-0812">Transmembrane</keyword>
<evidence type="ECO:0000256" key="2">
    <source>
        <dbReference type="ARBA" id="ARBA00008873"/>
    </source>
</evidence>
<evidence type="ECO:0000256" key="3">
    <source>
        <dbReference type="ARBA" id="ARBA00022448"/>
    </source>
</evidence>
<keyword evidence="5" id="KW-0862">Zinc</keyword>
<evidence type="ECO:0000256" key="9">
    <source>
        <dbReference type="SAM" id="MobiDB-lite"/>
    </source>
</evidence>
<comment type="subcellular location">
    <subcellularLocation>
        <location evidence="1">Membrane</location>
        <topology evidence="1">Multi-pass membrane protein</topology>
    </subcellularLocation>
</comment>
<dbReference type="PANTHER" id="PTHR11562">
    <property type="entry name" value="CATION EFFLUX PROTEIN/ ZINC TRANSPORTER"/>
    <property type="match status" value="1"/>
</dbReference>
<dbReference type="Pfam" id="PF16916">
    <property type="entry name" value="ZT_dimer"/>
    <property type="match status" value="1"/>
</dbReference>
<accession>A0AAD1FZS9</accession>
<dbReference type="NCBIfam" id="TIGR01297">
    <property type="entry name" value="CDF"/>
    <property type="match status" value="1"/>
</dbReference>
<dbReference type="EMBL" id="AP018711">
    <property type="protein sequence ID" value="BBE33162.1"/>
    <property type="molecule type" value="Genomic_DNA"/>
</dbReference>